<dbReference type="EMBL" id="VWXL01000088">
    <property type="protein sequence ID" value="MVB12352.1"/>
    <property type="molecule type" value="Genomic_DNA"/>
</dbReference>
<reference evidence="1 2" key="1">
    <citation type="submission" date="2019-09" db="EMBL/GenBank/DDBJ databases">
        <title>Genome sequence of Clostridium sp. EA1.</title>
        <authorList>
            <person name="Poehlein A."/>
            <person name="Bengelsdorf F.R."/>
            <person name="Daniel R."/>
        </authorList>
    </citation>
    <scope>NUCLEOTIDE SEQUENCE [LARGE SCALE GENOMIC DNA]</scope>
    <source>
        <strain evidence="1 2">EA1</strain>
    </source>
</reference>
<keyword evidence="2" id="KW-1185">Reference proteome</keyword>
<name>A0A6N8I2W7_9FIRM</name>
<evidence type="ECO:0000313" key="1">
    <source>
        <dbReference type="EMBL" id="MVB12352.1"/>
    </source>
</evidence>
<organism evidence="1 2">
    <name type="scientific">Caproicibacter fermentans</name>
    <dbReference type="NCBI Taxonomy" id="2576756"/>
    <lineage>
        <taxon>Bacteria</taxon>
        <taxon>Bacillati</taxon>
        <taxon>Bacillota</taxon>
        <taxon>Clostridia</taxon>
        <taxon>Eubacteriales</taxon>
        <taxon>Acutalibacteraceae</taxon>
        <taxon>Caproicibacter</taxon>
    </lineage>
</organism>
<evidence type="ECO:0000313" key="2">
    <source>
        <dbReference type="Proteomes" id="UP000469440"/>
    </source>
</evidence>
<proteinExistence type="predicted"/>
<dbReference type="AlphaFoldDB" id="A0A6N8I2W7"/>
<dbReference type="Proteomes" id="UP000469440">
    <property type="component" value="Unassembled WGS sequence"/>
</dbReference>
<evidence type="ECO:0008006" key="3">
    <source>
        <dbReference type="Google" id="ProtNLM"/>
    </source>
</evidence>
<protein>
    <recommendedName>
        <fullName evidence="3">DNA-binding protein</fullName>
    </recommendedName>
</protein>
<sequence>MDMPIPRMRLLKEAAAEIKQLDPETAVTPYYIRQLAIEGKVKSVMAGRKRLINLDDLLNYLSFSQETQPGEIHGIRKIV</sequence>
<gene>
    <name evidence="1" type="ORF">CAFE_30860</name>
</gene>
<comment type="caution">
    <text evidence="1">The sequence shown here is derived from an EMBL/GenBank/DDBJ whole genome shotgun (WGS) entry which is preliminary data.</text>
</comment>
<accession>A0A6N8I2W7</accession>